<keyword evidence="2" id="KW-1185">Reference proteome</keyword>
<dbReference type="GO" id="GO:0008270">
    <property type="term" value="F:zinc ion binding"/>
    <property type="evidence" value="ECO:0007669"/>
    <property type="project" value="InterPro"/>
</dbReference>
<feature type="non-terminal residue" evidence="1">
    <location>
        <position position="52"/>
    </location>
</feature>
<name>A0A2P5E4J0_PARAD</name>
<dbReference type="AlphaFoldDB" id="A0A2P5E4J0"/>
<reference evidence="2" key="1">
    <citation type="submission" date="2016-06" db="EMBL/GenBank/DDBJ databases">
        <title>Parallel loss of symbiosis genes in relatives of nitrogen-fixing non-legume Parasponia.</title>
        <authorList>
            <person name="Van Velzen R."/>
            <person name="Holmer R."/>
            <person name="Bu F."/>
            <person name="Rutten L."/>
            <person name="Van Zeijl A."/>
            <person name="Liu W."/>
            <person name="Santuari L."/>
            <person name="Cao Q."/>
            <person name="Sharma T."/>
            <person name="Shen D."/>
            <person name="Roswanjaya Y."/>
            <person name="Wardhani T."/>
            <person name="Kalhor M.S."/>
            <person name="Jansen J."/>
            <person name="Van den Hoogen J."/>
            <person name="Gungor B."/>
            <person name="Hartog M."/>
            <person name="Hontelez J."/>
            <person name="Verver J."/>
            <person name="Yang W.-C."/>
            <person name="Schijlen E."/>
            <person name="Repin R."/>
            <person name="Schilthuizen M."/>
            <person name="Schranz E."/>
            <person name="Heidstra R."/>
            <person name="Miyata K."/>
            <person name="Fedorova E."/>
            <person name="Kohlen W."/>
            <person name="Bisseling T."/>
            <person name="Smit S."/>
            <person name="Geurts R."/>
        </authorList>
    </citation>
    <scope>NUCLEOTIDE SEQUENCE [LARGE SCALE GENOMIC DNA]</scope>
    <source>
        <strain evidence="2">cv. WU1-14</strain>
    </source>
</reference>
<evidence type="ECO:0000313" key="1">
    <source>
        <dbReference type="EMBL" id="PON80458.1"/>
    </source>
</evidence>
<sequence length="52" mass="5830">MATTCEKCRKTHSGKCRMESNLCFKYGKSGHFIKDCKENQTIGGNSGQKKTQ</sequence>
<dbReference type="EMBL" id="JXTB01000001">
    <property type="protein sequence ID" value="PON80458.1"/>
    <property type="molecule type" value="Genomic_DNA"/>
</dbReference>
<dbReference type="OrthoDB" id="1751882at2759"/>
<comment type="caution">
    <text evidence="1">The sequence shown here is derived from an EMBL/GenBank/DDBJ whole genome shotgun (WGS) entry which is preliminary data.</text>
</comment>
<dbReference type="GO" id="GO:0003676">
    <property type="term" value="F:nucleic acid binding"/>
    <property type="evidence" value="ECO:0007669"/>
    <property type="project" value="InterPro"/>
</dbReference>
<gene>
    <name evidence="1" type="ORF">PanWU01x14_000140</name>
</gene>
<accession>A0A2P5E4J0</accession>
<dbReference type="Gene3D" id="4.10.60.10">
    <property type="entry name" value="Zinc finger, CCHC-type"/>
    <property type="match status" value="1"/>
</dbReference>
<evidence type="ECO:0000313" key="2">
    <source>
        <dbReference type="Proteomes" id="UP000237105"/>
    </source>
</evidence>
<proteinExistence type="predicted"/>
<dbReference type="SUPFAM" id="SSF57756">
    <property type="entry name" value="Retrovirus zinc finger-like domains"/>
    <property type="match status" value="1"/>
</dbReference>
<protein>
    <submittedName>
        <fullName evidence="1">Zinc finger, CCHC-type</fullName>
    </submittedName>
</protein>
<dbReference type="Proteomes" id="UP000237105">
    <property type="component" value="Unassembled WGS sequence"/>
</dbReference>
<organism evidence="1 2">
    <name type="scientific">Parasponia andersonii</name>
    <name type="common">Sponia andersonii</name>
    <dbReference type="NCBI Taxonomy" id="3476"/>
    <lineage>
        <taxon>Eukaryota</taxon>
        <taxon>Viridiplantae</taxon>
        <taxon>Streptophyta</taxon>
        <taxon>Embryophyta</taxon>
        <taxon>Tracheophyta</taxon>
        <taxon>Spermatophyta</taxon>
        <taxon>Magnoliopsida</taxon>
        <taxon>eudicotyledons</taxon>
        <taxon>Gunneridae</taxon>
        <taxon>Pentapetalae</taxon>
        <taxon>rosids</taxon>
        <taxon>fabids</taxon>
        <taxon>Rosales</taxon>
        <taxon>Cannabaceae</taxon>
        <taxon>Parasponia</taxon>
    </lineage>
</organism>
<dbReference type="InterPro" id="IPR036875">
    <property type="entry name" value="Znf_CCHC_sf"/>
</dbReference>